<gene>
    <name evidence="2" type="ORF">IB285_10240</name>
</gene>
<dbReference type="SUPFAM" id="SSF53448">
    <property type="entry name" value="Nucleotide-diphospho-sugar transferases"/>
    <property type="match status" value="1"/>
</dbReference>
<organism evidence="2 3">
    <name type="scientific">Erythrobacter rubeus</name>
    <dbReference type="NCBI Taxonomy" id="2760803"/>
    <lineage>
        <taxon>Bacteria</taxon>
        <taxon>Pseudomonadati</taxon>
        <taxon>Pseudomonadota</taxon>
        <taxon>Alphaproteobacteria</taxon>
        <taxon>Sphingomonadales</taxon>
        <taxon>Erythrobacteraceae</taxon>
        <taxon>Erythrobacter/Porphyrobacter group</taxon>
        <taxon>Erythrobacter</taxon>
    </lineage>
</organism>
<feature type="transmembrane region" description="Helical" evidence="1">
    <location>
        <begin position="381"/>
        <end position="399"/>
    </location>
</feature>
<dbReference type="GO" id="GO:0016740">
    <property type="term" value="F:transferase activity"/>
    <property type="evidence" value="ECO:0007669"/>
    <property type="project" value="UniProtKB-KW"/>
</dbReference>
<evidence type="ECO:0000313" key="3">
    <source>
        <dbReference type="Proteomes" id="UP000635384"/>
    </source>
</evidence>
<keyword evidence="1" id="KW-1133">Transmembrane helix</keyword>
<dbReference type="EMBL" id="JACXLC010000001">
    <property type="protein sequence ID" value="MBD2842637.1"/>
    <property type="molecule type" value="Genomic_DNA"/>
</dbReference>
<dbReference type="NCBIfam" id="NF011307">
    <property type="entry name" value="PRK14716.1-5"/>
    <property type="match status" value="1"/>
</dbReference>
<feature type="transmembrane region" description="Helical" evidence="1">
    <location>
        <begin position="20"/>
        <end position="44"/>
    </location>
</feature>
<keyword evidence="1" id="KW-0472">Membrane</keyword>
<evidence type="ECO:0000256" key="1">
    <source>
        <dbReference type="SAM" id="Phobius"/>
    </source>
</evidence>
<feature type="transmembrane region" description="Helical" evidence="1">
    <location>
        <begin position="346"/>
        <end position="369"/>
    </location>
</feature>
<dbReference type="Proteomes" id="UP000635384">
    <property type="component" value="Unassembled WGS sequence"/>
</dbReference>
<dbReference type="InterPro" id="IPR029044">
    <property type="entry name" value="Nucleotide-diphossugar_trans"/>
</dbReference>
<evidence type="ECO:0000313" key="2">
    <source>
        <dbReference type="EMBL" id="MBD2842637.1"/>
    </source>
</evidence>
<sequence>MALWGFDLWQWLALLQHELLLFAGVFFLIGALDDLAIDFTWVWLKLTGRAKTREVDRDALRCRELHGAAAIFIPAWSEAEVIGDTIDYTLGVWPQSNLRLYVGCYRNDPATIAAVMRAAQGDERLRIVIHDREGPTTKADCLNRLYDAMRDDERRMGGHFASVIFQDAEDMVDPAGLGLLDEAIEEGADFAQLPVEPMQQARSRWLGSHYCEEFAEAHAKAMVVRGELGAGLPGAGVGCAVSRGALRKLCRKRADGHPFSSGSLTEDYELGLGVSEAGGVCRFVRARGKDGLLIATRAYFPSKLGHVVRQKTRWVHGIALQGWDRVGWSSGFVETWMRARDRRGPLAALVLVIGYSLLALTAISWLAIALGFAEPVALSPLLKWLLIANFAAFIWRAAFRFGFNAREYGAAEGLMAVLRIPVSNVISIMAGRRAVAAYWKTLLGKAIEWDKTPHTAHPARTAAAERAL</sequence>
<name>A0ABR8KWP1_9SPHN</name>
<reference evidence="2 3" key="1">
    <citation type="submission" date="2020-09" db="EMBL/GenBank/DDBJ databases">
        <authorList>
            <person name="Yoon J.-W."/>
        </authorList>
    </citation>
    <scope>NUCLEOTIDE SEQUENCE [LARGE SCALE GENOMIC DNA]</scope>
    <source>
        <strain evidence="2 3">KMU-140</strain>
    </source>
</reference>
<protein>
    <submittedName>
        <fullName evidence="2">Glycosyl transferase family protein</fullName>
    </submittedName>
</protein>
<keyword evidence="3" id="KW-1185">Reference proteome</keyword>
<accession>A0ABR8KWP1</accession>
<dbReference type="RefSeq" id="WP_190788082.1">
    <property type="nucleotide sequence ID" value="NZ_JACXLC010000001.1"/>
</dbReference>
<dbReference type="Pfam" id="PF13641">
    <property type="entry name" value="Glyco_tranf_2_3"/>
    <property type="match status" value="1"/>
</dbReference>
<proteinExistence type="predicted"/>
<keyword evidence="2" id="KW-0808">Transferase</keyword>
<keyword evidence="1" id="KW-0812">Transmembrane</keyword>
<comment type="caution">
    <text evidence="2">The sequence shown here is derived from an EMBL/GenBank/DDBJ whole genome shotgun (WGS) entry which is preliminary data.</text>
</comment>